<evidence type="ECO:0000313" key="11">
    <source>
        <dbReference type="EMBL" id="KAH9305388.1"/>
    </source>
</evidence>
<evidence type="ECO:0000256" key="9">
    <source>
        <dbReference type="SAM" id="MobiDB-lite"/>
    </source>
</evidence>
<evidence type="ECO:0000256" key="5">
    <source>
        <dbReference type="ARBA" id="ARBA00023125"/>
    </source>
</evidence>
<feature type="region of interest" description="Disordered" evidence="9">
    <location>
        <begin position="102"/>
        <end position="128"/>
    </location>
</feature>
<dbReference type="PANTHER" id="PTHR31251">
    <property type="entry name" value="SQUAMOSA PROMOTER-BINDING-LIKE PROTEIN 4"/>
    <property type="match status" value="1"/>
</dbReference>
<comment type="subcellular location">
    <subcellularLocation>
        <location evidence="1">Nucleus</location>
    </subcellularLocation>
</comment>
<dbReference type="Gene3D" id="4.10.1100.10">
    <property type="entry name" value="Transcription factor, SBP-box domain"/>
    <property type="match status" value="1"/>
</dbReference>
<keyword evidence="12" id="KW-1185">Reference proteome</keyword>
<keyword evidence="6" id="KW-0804">Transcription</keyword>
<evidence type="ECO:0000313" key="12">
    <source>
        <dbReference type="Proteomes" id="UP000824469"/>
    </source>
</evidence>
<evidence type="ECO:0000256" key="2">
    <source>
        <dbReference type="ARBA" id="ARBA00022723"/>
    </source>
</evidence>
<feature type="compositionally biased region" description="Basic and acidic residues" evidence="9">
    <location>
        <begin position="102"/>
        <end position="117"/>
    </location>
</feature>
<dbReference type="Pfam" id="PF03110">
    <property type="entry name" value="SBP"/>
    <property type="match status" value="1"/>
</dbReference>
<evidence type="ECO:0000256" key="3">
    <source>
        <dbReference type="ARBA" id="ARBA00022771"/>
    </source>
</evidence>
<evidence type="ECO:0000256" key="7">
    <source>
        <dbReference type="ARBA" id="ARBA00023242"/>
    </source>
</evidence>
<dbReference type="SUPFAM" id="SSF103612">
    <property type="entry name" value="SBT domain"/>
    <property type="match status" value="1"/>
</dbReference>
<dbReference type="GO" id="GO:0005634">
    <property type="term" value="C:nucleus"/>
    <property type="evidence" value="ECO:0007669"/>
    <property type="project" value="UniProtKB-SubCell"/>
</dbReference>
<dbReference type="GO" id="GO:0008270">
    <property type="term" value="F:zinc ion binding"/>
    <property type="evidence" value="ECO:0007669"/>
    <property type="project" value="UniProtKB-KW"/>
</dbReference>
<dbReference type="PROSITE" id="PS51141">
    <property type="entry name" value="ZF_SBP"/>
    <property type="match status" value="1"/>
</dbReference>
<gene>
    <name evidence="11" type="ORF">KI387_009792</name>
</gene>
<dbReference type="InterPro" id="IPR036893">
    <property type="entry name" value="SBP_sf"/>
</dbReference>
<comment type="caution">
    <text evidence="11">The sequence shown here is derived from an EMBL/GenBank/DDBJ whole genome shotgun (WGS) entry which is preliminary data.</text>
</comment>
<dbReference type="EMBL" id="JAHRHJ020000008">
    <property type="protein sequence ID" value="KAH9305388.1"/>
    <property type="molecule type" value="Genomic_DNA"/>
</dbReference>
<feature type="domain" description="SBP-type" evidence="10">
    <location>
        <begin position="215"/>
        <end position="292"/>
    </location>
</feature>
<name>A0AA38KDZ5_TAXCH</name>
<keyword evidence="5" id="KW-0238">DNA-binding</keyword>
<feature type="non-terminal residue" evidence="11">
    <location>
        <position position="1"/>
    </location>
</feature>
<dbReference type="Proteomes" id="UP000824469">
    <property type="component" value="Unassembled WGS sequence"/>
</dbReference>
<keyword evidence="7" id="KW-0539">Nucleus</keyword>
<evidence type="ECO:0000256" key="1">
    <source>
        <dbReference type="ARBA" id="ARBA00004123"/>
    </source>
</evidence>
<dbReference type="GO" id="GO:0003677">
    <property type="term" value="F:DNA binding"/>
    <property type="evidence" value="ECO:0007669"/>
    <property type="project" value="UniProtKB-KW"/>
</dbReference>
<dbReference type="OMA" id="AGHNERP"/>
<organism evidence="11 12">
    <name type="scientific">Taxus chinensis</name>
    <name type="common">Chinese yew</name>
    <name type="synonym">Taxus wallichiana var. chinensis</name>
    <dbReference type="NCBI Taxonomy" id="29808"/>
    <lineage>
        <taxon>Eukaryota</taxon>
        <taxon>Viridiplantae</taxon>
        <taxon>Streptophyta</taxon>
        <taxon>Embryophyta</taxon>
        <taxon>Tracheophyta</taxon>
        <taxon>Spermatophyta</taxon>
        <taxon>Pinopsida</taxon>
        <taxon>Pinidae</taxon>
        <taxon>Conifers II</taxon>
        <taxon>Cupressales</taxon>
        <taxon>Taxaceae</taxon>
        <taxon>Taxus</taxon>
    </lineage>
</organism>
<keyword evidence="4" id="KW-0862">Zinc</keyword>
<keyword evidence="3 8" id="KW-0863">Zinc-finger</keyword>
<evidence type="ECO:0000256" key="6">
    <source>
        <dbReference type="ARBA" id="ARBA00023163"/>
    </source>
</evidence>
<dbReference type="InterPro" id="IPR044817">
    <property type="entry name" value="SBP-like"/>
</dbReference>
<keyword evidence="2" id="KW-0479">Metal-binding</keyword>
<evidence type="ECO:0000259" key="10">
    <source>
        <dbReference type="PROSITE" id="PS51141"/>
    </source>
</evidence>
<dbReference type="FunFam" id="4.10.1100.10:FF:000001">
    <property type="entry name" value="Squamosa promoter-binding-like protein 14"/>
    <property type="match status" value="1"/>
</dbReference>
<accession>A0AA38KDZ5</accession>
<dbReference type="InterPro" id="IPR004333">
    <property type="entry name" value="SBP_dom"/>
</dbReference>
<proteinExistence type="predicted"/>
<dbReference type="PANTHER" id="PTHR31251:SF226">
    <property type="entry name" value="SQUAMOSA PROMOTER-BINDING-LIKE PROTEIN 6"/>
    <property type="match status" value="1"/>
</dbReference>
<dbReference type="AlphaFoldDB" id="A0AA38KDZ5"/>
<protein>
    <recommendedName>
        <fullName evidence="10">SBP-type domain-containing protein</fullName>
    </recommendedName>
</protein>
<evidence type="ECO:0000256" key="8">
    <source>
        <dbReference type="PROSITE-ProRule" id="PRU00470"/>
    </source>
</evidence>
<reference evidence="11 12" key="1">
    <citation type="journal article" date="2021" name="Nat. Plants">
        <title>The Taxus genome provides insights into paclitaxel biosynthesis.</title>
        <authorList>
            <person name="Xiong X."/>
            <person name="Gou J."/>
            <person name="Liao Q."/>
            <person name="Li Y."/>
            <person name="Zhou Q."/>
            <person name="Bi G."/>
            <person name="Li C."/>
            <person name="Du R."/>
            <person name="Wang X."/>
            <person name="Sun T."/>
            <person name="Guo L."/>
            <person name="Liang H."/>
            <person name="Lu P."/>
            <person name="Wu Y."/>
            <person name="Zhang Z."/>
            <person name="Ro D.K."/>
            <person name="Shang Y."/>
            <person name="Huang S."/>
            <person name="Yan J."/>
        </authorList>
    </citation>
    <scope>NUCLEOTIDE SEQUENCE [LARGE SCALE GENOMIC DNA]</scope>
    <source>
        <tissue evidence="11">Leaf</tissue>
    </source>
</reference>
<sequence>MDWDMKTSSSPWDWDNLMLFPNRGAKAQWENDTVAAVGHAEIDNSSIQNGSVYSPGCGSGSTFGYGSSSKSSVSVDFSTKAEPDLCKIKVESMESGFLDLRSQMDSRTTEPESRKSSEIWPNAELNGFDPKEQLESQRSFVGKELDKMDKTSASLTAAVTSGSEGDSHLGLKLGKRTYFEDVSASGGVPIKATHVSAITAPLIKKPRGLSQSMQSPRCQVEGCNADLTSSKDYHRRHKVCATHSKSAKVVVNSQEQRFCQQCSRFHVLSEFDDGKRSCRRRLAGHNERPQKASARVNGFELIKAWFQFL</sequence>
<evidence type="ECO:0000256" key="4">
    <source>
        <dbReference type="ARBA" id="ARBA00022833"/>
    </source>
</evidence>